<evidence type="ECO:0000256" key="1">
    <source>
        <dbReference type="ARBA" id="ARBA00004370"/>
    </source>
</evidence>
<dbReference type="Pfam" id="PF04101">
    <property type="entry name" value="Glyco_tran_28_C"/>
    <property type="match status" value="1"/>
</dbReference>
<evidence type="ECO:0000313" key="7">
    <source>
        <dbReference type="EMBL" id="MCQ4838799.1"/>
    </source>
</evidence>
<gene>
    <name evidence="7" type="ORF">NE695_02590</name>
</gene>
<dbReference type="GO" id="GO:0016740">
    <property type="term" value="F:transferase activity"/>
    <property type="evidence" value="ECO:0007669"/>
    <property type="project" value="UniProtKB-KW"/>
</dbReference>
<dbReference type="GeneID" id="90531679"/>
<proteinExistence type="inferred from homology"/>
<dbReference type="PANTHER" id="PTHR43025:SF3">
    <property type="entry name" value="MONOGALACTOSYLDIACYLGLYCEROL SYNTHASE 1, CHLOROPLASTIC"/>
    <property type="match status" value="1"/>
</dbReference>
<name>A0ABT1RVV9_9FIRM</name>
<dbReference type="InterPro" id="IPR050519">
    <property type="entry name" value="Glycosyltransf_28_UgtP"/>
</dbReference>
<evidence type="ECO:0000256" key="2">
    <source>
        <dbReference type="ARBA" id="ARBA00006962"/>
    </source>
</evidence>
<dbReference type="Pfam" id="PF06925">
    <property type="entry name" value="MGDG_synth"/>
    <property type="match status" value="1"/>
</dbReference>
<dbReference type="InterPro" id="IPR007235">
    <property type="entry name" value="Glyco_trans_28_C"/>
</dbReference>
<evidence type="ECO:0000256" key="4">
    <source>
        <dbReference type="ARBA" id="ARBA00022679"/>
    </source>
</evidence>
<dbReference type="RefSeq" id="WP_066861861.1">
    <property type="nucleotide sequence ID" value="NZ_CABKVV010000012.1"/>
</dbReference>
<dbReference type="PANTHER" id="PTHR43025">
    <property type="entry name" value="MONOGALACTOSYLDIACYLGLYCEROL SYNTHASE"/>
    <property type="match status" value="1"/>
</dbReference>
<feature type="domain" description="Glycosyl transferase family 28 C-terminal" evidence="5">
    <location>
        <begin position="206"/>
        <end position="347"/>
    </location>
</feature>
<comment type="subcellular location">
    <subcellularLocation>
        <location evidence="1">Membrane</location>
    </subcellularLocation>
</comment>
<accession>A0ABT1RVV9</accession>
<dbReference type="Gene3D" id="3.40.50.2000">
    <property type="entry name" value="Glycogen Phosphorylase B"/>
    <property type="match status" value="1"/>
</dbReference>
<evidence type="ECO:0000259" key="6">
    <source>
        <dbReference type="Pfam" id="PF06925"/>
    </source>
</evidence>
<dbReference type="InterPro" id="IPR009695">
    <property type="entry name" value="Diacylglyc_glucosyltr_N"/>
</dbReference>
<sequence>MRVLILSCNTGQGHNSAGSAVREELEAAGAECELLDALSFARGNTSKTVGGAYVSVTTKAPSLFGGLYQLGGLISNPWLKSPVYLANTRYAGALGDYIEKSGFDAVVCPHLFPAETLTCLRRKGRLSVKTYAVATDYTCIPFWEETELDAYFVPHEDLKREFSGKGIPQEKLIPTGIPVSRRCLQKTPKAEARLLLGLPEQEKVFLVMTGSMGFGDISSFALDLLLSCPKNSRILILTGRNAALKDRIDHDFSREKRVQTVAFTRNAPLYMDACDILLSKPGGLTSTEAAVQNIPLVHTRPIPGCETANARFFVSHGLSVCAVHPKAAALAAASLAEDTAALQRMTECQKREINPNAAEEIAAIILSGDVPSNNGTKN</sequence>
<comment type="caution">
    <text evidence="7">The sequence shown here is derived from an EMBL/GenBank/DDBJ whole genome shotgun (WGS) entry which is preliminary data.</text>
</comment>
<evidence type="ECO:0000313" key="8">
    <source>
        <dbReference type="Proteomes" id="UP001524473"/>
    </source>
</evidence>
<organism evidence="7 8">
    <name type="scientific">Neglectibacter timonensis</name>
    <dbReference type="NCBI Taxonomy" id="1776382"/>
    <lineage>
        <taxon>Bacteria</taxon>
        <taxon>Bacillati</taxon>
        <taxon>Bacillota</taxon>
        <taxon>Clostridia</taxon>
        <taxon>Eubacteriales</taxon>
        <taxon>Oscillospiraceae</taxon>
        <taxon>Neglectibacter</taxon>
    </lineage>
</organism>
<evidence type="ECO:0000259" key="5">
    <source>
        <dbReference type="Pfam" id="PF04101"/>
    </source>
</evidence>
<keyword evidence="8" id="KW-1185">Reference proteome</keyword>
<dbReference type="SUPFAM" id="SSF53756">
    <property type="entry name" value="UDP-Glycosyltransferase/glycogen phosphorylase"/>
    <property type="match status" value="1"/>
</dbReference>
<evidence type="ECO:0000256" key="3">
    <source>
        <dbReference type="ARBA" id="ARBA00022676"/>
    </source>
</evidence>
<keyword evidence="4 7" id="KW-0808">Transferase</keyword>
<comment type="similarity">
    <text evidence="2">Belongs to the glycosyltransferase 28 family.</text>
</comment>
<feature type="domain" description="Diacylglycerol glucosyltransferase N-terminal" evidence="6">
    <location>
        <begin position="14"/>
        <end position="179"/>
    </location>
</feature>
<keyword evidence="3" id="KW-0328">Glycosyltransferase</keyword>
<reference evidence="7 8" key="1">
    <citation type="submission" date="2022-06" db="EMBL/GenBank/DDBJ databases">
        <title>Isolation of gut microbiota from human fecal samples.</title>
        <authorList>
            <person name="Pamer E.G."/>
            <person name="Barat B."/>
            <person name="Waligurski E."/>
            <person name="Medina S."/>
            <person name="Paddock L."/>
            <person name="Mostad J."/>
        </authorList>
    </citation>
    <scope>NUCLEOTIDE SEQUENCE [LARGE SCALE GENOMIC DNA]</scope>
    <source>
        <strain evidence="7 8">DFI.9.73</strain>
    </source>
</reference>
<dbReference type="Proteomes" id="UP001524473">
    <property type="component" value="Unassembled WGS sequence"/>
</dbReference>
<dbReference type="EMBL" id="JANFZH010000004">
    <property type="protein sequence ID" value="MCQ4838799.1"/>
    <property type="molecule type" value="Genomic_DNA"/>
</dbReference>
<protein>
    <submittedName>
        <fullName evidence="7">Glycosyl transferase</fullName>
    </submittedName>
</protein>